<feature type="compositionally biased region" description="Basic and acidic residues" evidence="1">
    <location>
        <begin position="168"/>
        <end position="180"/>
    </location>
</feature>
<name>A0A972F7L8_9RHOO</name>
<evidence type="ECO:0000313" key="3">
    <source>
        <dbReference type="Proteomes" id="UP000599523"/>
    </source>
</evidence>
<proteinExistence type="predicted"/>
<feature type="region of interest" description="Disordered" evidence="1">
    <location>
        <begin position="153"/>
        <end position="184"/>
    </location>
</feature>
<dbReference type="Proteomes" id="UP000599523">
    <property type="component" value="Unassembled WGS sequence"/>
</dbReference>
<gene>
    <name evidence="2" type="ORF">GPA21_09340</name>
</gene>
<evidence type="ECO:0000313" key="2">
    <source>
        <dbReference type="EMBL" id="NMG03177.1"/>
    </source>
</evidence>
<accession>A0A972F7L8</accession>
<dbReference type="AlphaFoldDB" id="A0A972F7L8"/>
<reference evidence="2" key="1">
    <citation type="submission" date="2019-12" db="EMBL/GenBank/DDBJ databases">
        <title>Comparative genomics gives insights into the taxonomy of the Azoarcus-Aromatoleum group and reveals separate origins of nif in the plant-associated Azoarcus and non-plant-associated Aromatoleum sub-groups.</title>
        <authorList>
            <person name="Lafos M."/>
            <person name="Maluk M."/>
            <person name="Batista M."/>
            <person name="Junghare M."/>
            <person name="Carmona M."/>
            <person name="Faoro H."/>
            <person name="Cruz L.M."/>
            <person name="Battistoni F."/>
            <person name="De Souza E."/>
            <person name="Pedrosa F."/>
            <person name="Chen W.-M."/>
            <person name="Poole P.S."/>
            <person name="Dixon R.A."/>
            <person name="James E.K."/>
        </authorList>
    </citation>
    <scope>NUCLEOTIDE SEQUENCE</scope>
    <source>
        <strain evidence="2">NSC3</strain>
    </source>
</reference>
<dbReference type="RefSeq" id="WP_168987929.1">
    <property type="nucleotide sequence ID" value="NZ_CAWPHM010000270.1"/>
</dbReference>
<sequence>MSTSFFDCLDYDTAKDVELLSRAIYELRESRKRVLAETGYEDETSLFNAIREGAIAEHPAYELLLAARVMDQAREDARMALRPEPGERPAHCLHAALCATLEEKFAERITAPVELLQDALRFMLDSGHEVTARFAADDAFSIEWREGDAISRIDSAPNTTNGGQGAPHYHDATGELHSETPCDTSGAAEDVMVSVVAYLLEASRGN</sequence>
<evidence type="ECO:0000256" key="1">
    <source>
        <dbReference type="SAM" id="MobiDB-lite"/>
    </source>
</evidence>
<comment type="caution">
    <text evidence="2">The sequence shown here is derived from an EMBL/GenBank/DDBJ whole genome shotgun (WGS) entry which is preliminary data.</text>
</comment>
<dbReference type="EMBL" id="WTVM01000045">
    <property type="protein sequence ID" value="NMG03177.1"/>
    <property type="molecule type" value="Genomic_DNA"/>
</dbReference>
<keyword evidence="3" id="KW-1185">Reference proteome</keyword>
<protein>
    <submittedName>
        <fullName evidence="2">Uncharacterized protein</fullName>
    </submittedName>
</protein>
<organism evidence="2 3">
    <name type="scientific">Azoarcus taiwanensis</name>
    <dbReference type="NCBI Taxonomy" id="666964"/>
    <lineage>
        <taxon>Bacteria</taxon>
        <taxon>Pseudomonadati</taxon>
        <taxon>Pseudomonadota</taxon>
        <taxon>Betaproteobacteria</taxon>
        <taxon>Rhodocyclales</taxon>
        <taxon>Zoogloeaceae</taxon>
        <taxon>Azoarcus</taxon>
    </lineage>
</organism>